<proteinExistence type="predicted"/>
<evidence type="ECO:0000313" key="2">
    <source>
        <dbReference type="Proteomes" id="UP000502345"/>
    </source>
</evidence>
<dbReference type="Pfam" id="PF12706">
    <property type="entry name" value="Lactamase_B_2"/>
    <property type="match status" value="1"/>
</dbReference>
<protein>
    <submittedName>
        <fullName evidence="1">Uncharacterized protein</fullName>
    </submittedName>
</protein>
<gene>
    <name evidence="1" type="ORF">G9444_4075</name>
</gene>
<dbReference type="InterPro" id="IPR001279">
    <property type="entry name" value="Metallo-B-lactamas"/>
</dbReference>
<accession>A0A1F2PV79</accession>
<evidence type="ECO:0000313" key="1">
    <source>
        <dbReference type="EMBL" id="QIP41319.1"/>
    </source>
</evidence>
<dbReference type="NCBIfam" id="NF041851">
    <property type="entry name" value="cyc_nuc_deg_phdiest"/>
    <property type="match status" value="1"/>
</dbReference>
<dbReference type="OrthoDB" id="9800940at2"/>
<dbReference type="Proteomes" id="UP000502345">
    <property type="component" value="Chromosome"/>
</dbReference>
<organism evidence="1 2">
    <name type="scientific">Rhodococcus erythropolis</name>
    <name type="common">Arthrobacter picolinophilus</name>
    <dbReference type="NCBI Taxonomy" id="1833"/>
    <lineage>
        <taxon>Bacteria</taxon>
        <taxon>Bacillati</taxon>
        <taxon>Actinomycetota</taxon>
        <taxon>Actinomycetes</taxon>
        <taxon>Mycobacteriales</taxon>
        <taxon>Nocardiaceae</taxon>
        <taxon>Rhodococcus</taxon>
        <taxon>Rhodococcus erythropolis group</taxon>
    </lineage>
</organism>
<dbReference type="Gene3D" id="3.60.15.10">
    <property type="entry name" value="Ribonuclease Z/Hydroxyacylglutathione hydrolase-like"/>
    <property type="match status" value="1"/>
</dbReference>
<reference evidence="1 2" key="1">
    <citation type="submission" date="2020-03" db="EMBL/GenBank/DDBJ databases">
        <title>Screen low temperature-resistant strains for efficient degradation of petroleum hydrocarbons under the low temperature.</title>
        <authorList>
            <person name="Wang Y."/>
            <person name="Chen J."/>
        </authorList>
    </citation>
    <scope>NUCLEOTIDE SEQUENCE [LARGE SCALE GENOMIC DNA]</scope>
    <source>
        <strain evidence="1 2">KB1</strain>
    </source>
</reference>
<dbReference type="PANTHER" id="PTHR46018">
    <property type="entry name" value="ZINC PHOSPHODIESTERASE ELAC PROTEIN 1"/>
    <property type="match status" value="1"/>
</dbReference>
<dbReference type="GO" id="GO:0042781">
    <property type="term" value="F:3'-tRNA processing endoribonuclease activity"/>
    <property type="evidence" value="ECO:0007669"/>
    <property type="project" value="TreeGrafter"/>
</dbReference>
<dbReference type="InterPro" id="IPR036866">
    <property type="entry name" value="RibonucZ/Hydroxyglut_hydro"/>
</dbReference>
<dbReference type="PANTHER" id="PTHR46018:SF4">
    <property type="entry name" value="METALLO-HYDROLASE YHFI-RELATED"/>
    <property type="match status" value="1"/>
</dbReference>
<dbReference type="OMA" id="HIPPWTD"/>
<dbReference type="SUPFAM" id="SSF56281">
    <property type="entry name" value="Metallo-hydrolase/oxidoreductase"/>
    <property type="match status" value="1"/>
</dbReference>
<dbReference type="CDD" id="cd07716">
    <property type="entry name" value="RNaseZ_short-form-like_MBL-fold"/>
    <property type="match status" value="1"/>
</dbReference>
<dbReference type="SMART" id="SM00849">
    <property type="entry name" value="Lactamase_B"/>
    <property type="match status" value="1"/>
</dbReference>
<dbReference type="EMBL" id="CP050124">
    <property type="protein sequence ID" value="QIP41319.1"/>
    <property type="molecule type" value="Genomic_DNA"/>
</dbReference>
<sequence>MTGMRMTVLGCSGSVTGPDSPASGYLLTAPGTPPLVIDFGPGVLGALQRYADPGEVTILLSHLHADHCLDMPGLLVWRRYHPNPPVGRALVYGPTDTACRIGVSSAECAGEMDDISDTIDVRLWAENEPVTFGELSVVARRMNHPPEAYGFRITGADGRVLVYTGDTGMCDNVVELARGADVLLSEASWTDSPDRPEGVHLSGKEAGRVAALAGVKELLLTHIPPWTSREDVIAEAKSEFSGPVHAVSAGSVYDI</sequence>
<dbReference type="InterPro" id="IPR054857">
    <property type="entry name" value="cyc_nuc_deg_phdiest"/>
</dbReference>
<name>A0A1F2PV79_RHOER</name>
<dbReference type="AlphaFoldDB" id="A0A1F2PV79"/>